<evidence type="ECO:0000256" key="7">
    <source>
        <dbReference type="ARBA" id="ARBA00022989"/>
    </source>
</evidence>
<protein>
    <recommendedName>
        <fullName evidence="10">Potassium transport protein</fullName>
    </recommendedName>
</protein>
<keyword evidence="6 10" id="KW-0630">Potassium</keyword>
<keyword evidence="9 10" id="KW-0472">Membrane</keyword>
<feature type="transmembrane region" description="Helical" evidence="10">
    <location>
        <begin position="107"/>
        <end position="132"/>
    </location>
</feature>
<evidence type="ECO:0000256" key="4">
    <source>
        <dbReference type="ARBA" id="ARBA00022538"/>
    </source>
</evidence>
<keyword evidence="3 10" id="KW-0813">Transport</keyword>
<feature type="compositionally biased region" description="Basic and acidic residues" evidence="11">
    <location>
        <begin position="450"/>
        <end position="475"/>
    </location>
</feature>
<dbReference type="AlphaFoldDB" id="A0A1G4JC30"/>
<accession>A0A1G4JC30</accession>
<evidence type="ECO:0000256" key="9">
    <source>
        <dbReference type="ARBA" id="ARBA00023136"/>
    </source>
</evidence>
<feature type="compositionally biased region" description="Polar residues" evidence="11">
    <location>
        <begin position="328"/>
        <end position="342"/>
    </location>
</feature>
<dbReference type="InterPro" id="IPR051143">
    <property type="entry name" value="TrkH_K-transport"/>
</dbReference>
<feature type="transmembrane region" description="Helical" evidence="10">
    <location>
        <begin position="52"/>
        <end position="72"/>
    </location>
</feature>
<feature type="compositionally biased region" description="Basic and acidic residues" evidence="11">
    <location>
        <begin position="220"/>
        <end position="233"/>
    </location>
</feature>
<evidence type="ECO:0000256" key="6">
    <source>
        <dbReference type="ARBA" id="ARBA00022958"/>
    </source>
</evidence>
<dbReference type="InterPro" id="IPR003445">
    <property type="entry name" value="Cat_transpt"/>
</dbReference>
<evidence type="ECO:0000256" key="11">
    <source>
        <dbReference type="SAM" id="MobiDB-lite"/>
    </source>
</evidence>
<dbReference type="GO" id="GO:0030007">
    <property type="term" value="P:intracellular potassium ion homeostasis"/>
    <property type="evidence" value="ECO:0007669"/>
    <property type="project" value="UniProtKB-UniRule"/>
</dbReference>
<evidence type="ECO:0000256" key="5">
    <source>
        <dbReference type="ARBA" id="ARBA00022692"/>
    </source>
</evidence>
<dbReference type="PANTHER" id="PTHR31064:SF30">
    <property type="entry name" value="HIGH-AFFINITY POTASSIUM TRANSPORT PROTEIN-RELATED"/>
    <property type="match status" value="1"/>
</dbReference>
<comment type="subcellular location">
    <subcellularLocation>
        <location evidence="1">Membrane</location>
        <topology evidence="1">Multi-pass membrane protein</topology>
    </subcellularLocation>
</comment>
<feature type="compositionally biased region" description="Polar residues" evidence="11">
    <location>
        <begin position="234"/>
        <end position="244"/>
    </location>
</feature>
<feature type="transmembrane region" description="Helical" evidence="10">
    <location>
        <begin position="779"/>
        <end position="799"/>
    </location>
</feature>
<dbReference type="Proteomes" id="UP000190274">
    <property type="component" value="Chromosome E"/>
</dbReference>
<dbReference type="NCBIfam" id="TIGR00934">
    <property type="entry name" value="2a38euk"/>
    <property type="match status" value="1"/>
</dbReference>
<evidence type="ECO:0000256" key="8">
    <source>
        <dbReference type="ARBA" id="ARBA00023065"/>
    </source>
</evidence>
<feature type="region of interest" description="Disordered" evidence="11">
    <location>
        <begin position="560"/>
        <end position="581"/>
    </location>
</feature>
<dbReference type="PANTHER" id="PTHR31064">
    <property type="entry name" value="POTASSIUM TRANSPORT PROTEIN DDB_G0292412-RELATED"/>
    <property type="match status" value="1"/>
</dbReference>
<feature type="transmembrane region" description="Helical" evidence="10">
    <location>
        <begin position="947"/>
        <end position="967"/>
    </location>
</feature>
<name>A0A1G4JC30_9SACH</name>
<feature type="compositionally biased region" description="Low complexity" evidence="11">
    <location>
        <begin position="356"/>
        <end position="373"/>
    </location>
</feature>
<evidence type="ECO:0000256" key="10">
    <source>
        <dbReference type="PIRNR" id="PIRNR002450"/>
    </source>
</evidence>
<dbReference type="GO" id="GO:1990573">
    <property type="term" value="P:potassium ion import across plasma membrane"/>
    <property type="evidence" value="ECO:0007669"/>
    <property type="project" value="TreeGrafter"/>
</dbReference>
<sequence>MQAWKTLSRRPTIASINTRYQKTLGHKLRDLIDGVANLIDPWVRHIFPNFIAIHYFYIIAMTIITSILMYPVKNYPFIDILFSAAGACTQGGLNTINTNEMTLYQQLVIYIACCFTTPIWIHGGLAFVRLYWFERYFDGIRDWSKKNFKMRRTKTLIQREMTSTGTGAQARVSSKMAPGDKNSIRNTDFQSKLFSGQMINREENPTLSENHEMTNISGGKENHPESFQKKEMHTSSSTGSTKSVEQPDDTPGIKFGAMPKPQKNADQKSPAVMEQFSGRRRSQDISPADMFRSIAMLRNRHVVEEREESGPALVINGPAERRIESITGLASPTHSDSTVQSSDGRKESVPPLLTNGTNSAGLDSSSSSGVEGSKPVTWSPENDQGRTIPSSIQFEENRPPVNKKPSERTLGKIPSKRRPKGIAKLARSGKLREKIRRFRSDNGDEDNDADTERDSSPSEHESEDRQDFLDSESRIDSGLSFDNIPNIEKVQSNLAIPSRDATGGSKFYKRSHTMEPQGNGNLELLTKSPSFQRMIYDKWKEDRRGKGRFLRSNNKSKLNRSYSDFNDSKRSGASIDWPSNDEEEMGDYLRMSFEQPTTRQPPLKRMSTNYLSWQPKIGRNSTFVGLSDLQRAELGGVEYRAIKLLCKLLLIYYLGFHILGFVMLLPWITHMKTYIELLRSDGISPAWWGFFTSMSAFNDLGITLTPDSMFSFNTAIYPLVTMMWFIVIGNTGFPIFLRFIIWALFKVSPELSLLKESLGFLLDHPRRCFTLLFPSAPTWWLLFILVALNAIDLILFIVLDLHAKVVEGLSSGFKILDGLFQAVSTRTAGFSVLNLSLLHPSIQVSYMLMMYVSVLPLAISIRRTNVYEEQSLGIYEEGRSEGKDEEDAVEDQEKRERRLDSSTKSFIGAHLRRQLSFDLWFLFLGLFIICISEGGKIQDPKKPDFTVFQVLFEIVSAYGTVGLSLGYPDTDQSFSAQFNTFSKLIIIAMLIRGRHRGLPYTLDRAILLPSQNLEHRDQIEDRKSERGLQSSDPLVAYLRKQSRSAKGQLRSMLHPQRSRYTDDDATPSLRSSVDYHSSAMNSTRTPGLVSPRSSVPDTNSHVLDYRGSDDNSRLSDQAPDAQENVRARVVP</sequence>
<gene>
    <name evidence="12" type="ORF">LADA_0E05468G</name>
</gene>
<dbReference type="EMBL" id="LT598455">
    <property type="protein sequence ID" value="SCU87673.1"/>
    <property type="molecule type" value="Genomic_DNA"/>
</dbReference>
<feature type="region of interest" description="Disordered" evidence="11">
    <location>
        <begin position="162"/>
        <end position="185"/>
    </location>
</feature>
<dbReference type="PIRSF" id="PIRSF002450">
    <property type="entry name" value="K+_transpter_TRK"/>
    <property type="match status" value="1"/>
</dbReference>
<keyword evidence="13" id="KW-1185">Reference proteome</keyword>
<feature type="region of interest" description="Disordered" evidence="11">
    <location>
        <begin position="204"/>
        <end position="288"/>
    </location>
</feature>
<evidence type="ECO:0000256" key="2">
    <source>
        <dbReference type="ARBA" id="ARBA00009137"/>
    </source>
</evidence>
<proteinExistence type="inferred from homology"/>
<keyword evidence="7 10" id="KW-1133">Transmembrane helix</keyword>
<feature type="compositionally biased region" description="Polar residues" evidence="11">
    <location>
        <begin position="1068"/>
        <end position="1101"/>
    </location>
</feature>
<feature type="transmembrane region" description="Helical" evidence="10">
    <location>
        <begin position="844"/>
        <end position="861"/>
    </location>
</feature>
<dbReference type="InterPro" id="IPR015958">
    <property type="entry name" value="Trk1_fungi"/>
</dbReference>
<feature type="compositionally biased region" description="Polar residues" evidence="11">
    <location>
        <begin position="379"/>
        <end position="394"/>
    </location>
</feature>
<feature type="compositionally biased region" description="Basic residues" evidence="11">
    <location>
        <begin position="414"/>
        <end position="437"/>
    </location>
</feature>
<feature type="transmembrane region" description="Helical" evidence="10">
    <location>
        <begin position="648"/>
        <end position="667"/>
    </location>
</feature>
<feature type="compositionally biased region" description="Basic and acidic residues" evidence="11">
    <location>
        <begin position="1103"/>
        <end position="1113"/>
    </location>
</feature>
<dbReference type="GO" id="GO:0005886">
    <property type="term" value="C:plasma membrane"/>
    <property type="evidence" value="ECO:0007669"/>
    <property type="project" value="InterPro"/>
</dbReference>
<feature type="region of interest" description="Disordered" evidence="11">
    <location>
        <begin position="1042"/>
        <end position="1131"/>
    </location>
</feature>
<feature type="region of interest" description="Disordered" evidence="11">
    <location>
        <begin position="324"/>
        <end position="524"/>
    </location>
</feature>
<organism evidence="12 13">
    <name type="scientific">Lachancea dasiensis</name>
    <dbReference type="NCBI Taxonomy" id="1072105"/>
    <lineage>
        <taxon>Eukaryota</taxon>
        <taxon>Fungi</taxon>
        <taxon>Dikarya</taxon>
        <taxon>Ascomycota</taxon>
        <taxon>Saccharomycotina</taxon>
        <taxon>Saccharomycetes</taxon>
        <taxon>Saccharomycetales</taxon>
        <taxon>Saccharomycetaceae</taxon>
        <taxon>Lachancea</taxon>
    </lineage>
</organism>
<keyword evidence="5 10" id="KW-0812">Transmembrane</keyword>
<feature type="transmembrane region" description="Helical" evidence="10">
    <location>
        <begin position="919"/>
        <end position="935"/>
    </location>
</feature>
<dbReference type="STRING" id="1266660.A0A1G4JC30"/>
<keyword evidence="8 10" id="KW-0406">Ion transport</keyword>
<dbReference type="Pfam" id="PF02386">
    <property type="entry name" value="TrkH"/>
    <property type="match status" value="1"/>
</dbReference>
<comment type="similarity">
    <text evidence="2 10">Belongs to the TrkH potassium transport family.</text>
</comment>
<evidence type="ECO:0000256" key="1">
    <source>
        <dbReference type="ARBA" id="ARBA00004141"/>
    </source>
</evidence>
<keyword evidence="4 10" id="KW-0633">Potassium transport</keyword>
<evidence type="ECO:0000256" key="3">
    <source>
        <dbReference type="ARBA" id="ARBA00022448"/>
    </source>
</evidence>
<feature type="transmembrane region" description="Helical" evidence="10">
    <location>
        <begin position="716"/>
        <end position="745"/>
    </location>
</feature>
<dbReference type="InterPro" id="IPR004773">
    <property type="entry name" value="K/Na_transp_Trk1/HKT1"/>
</dbReference>
<dbReference type="GO" id="GO:0140107">
    <property type="term" value="F:high-affinity potassium ion transmembrane transporter activity"/>
    <property type="evidence" value="ECO:0007669"/>
    <property type="project" value="TreeGrafter"/>
</dbReference>
<evidence type="ECO:0000313" key="13">
    <source>
        <dbReference type="Proteomes" id="UP000190274"/>
    </source>
</evidence>
<reference evidence="13" key="1">
    <citation type="submission" date="2016-03" db="EMBL/GenBank/DDBJ databases">
        <authorList>
            <person name="Devillers H."/>
        </authorList>
    </citation>
    <scope>NUCLEOTIDE SEQUENCE [LARGE SCALE GENOMIC DNA]</scope>
</reference>
<feature type="region of interest" description="Disordered" evidence="11">
    <location>
        <begin position="877"/>
        <end position="896"/>
    </location>
</feature>
<evidence type="ECO:0000313" key="12">
    <source>
        <dbReference type="EMBL" id="SCU87673.1"/>
    </source>
</evidence>
<dbReference type="OrthoDB" id="9999863at2759"/>